<evidence type="ECO:0000256" key="10">
    <source>
        <dbReference type="ARBA" id="ARBA00023136"/>
    </source>
</evidence>
<comment type="similarity">
    <text evidence="2">Belongs to the ABC transporter superfamily. ABCC family. Conjugate transporter (TC 3.A.1.208) subfamily.</text>
</comment>
<dbReference type="GO" id="GO:0140359">
    <property type="term" value="F:ABC-type transporter activity"/>
    <property type="evidence" value="ECO:0000318"/>
    <property type="project" value="GO_Central"/>
</dbReference>
<dbReference type="InterPro" id="IPR011527">
    <property type="entry name" value="ABC1_TM_dom"/>
</dbReference>
<dbReference type="Gene3D" id="1.20.1560.10">
    <property type="entry name" value="ABC transporter type 1, transmembrane domain"/>
    <property type="match status" value="2"/>
</dbReference>
<evidence type="ECO:0000256" key="9">
    <source>
        <dbReference type="ARBA" id="ARBA00022989"/>
    </source>
</evidence>
<evidence type="ECO:0000256" key="6">
    <source>
        <dbReference type="ARBA" id="ARBA00022741"/>
    </source>
</evidence>
<feature type="transmembrane region" description="Helical" evidence="12">
    <location>
        <begin position="114"/>
        <end position="135"/>
    </location>
</feature>
<name>A0A251PAD0_PRUPE</name>
<dbReference type="Gene3D" id="3.40.50.300">
    <property type="entry name" value="P-loop containing nucleotide triphosphate hydrolases"/>
    <property type="match status" value="2"/>
</dbReference>
<dbReference type="InterPro" id="IPR027417">
    <property type="entry name" value="P-loop_NTPase"/>
</dbReference>
<feature type="transmembrane region" description="Helical" evidence="12">
    <location>
        <begin position="502"/>
        <end position="527"/>
    </location>
</feature>
<sequence>MWEGLWSLLLCNNSECSTGFLALTNPDSCINNTLVIAPPESTFSPVSIISATFNAALALAYFSFGVWTINKKVNTDQTIIPLHGWLVFLCQGFTWLLLAFTIGLKKANPPHISITKVCSILAFLIAVFLCSSAIWQAIVNEAISVKIFLNICYFPGSILLLFSAFQDTKGDPQTHDDAFYTPLQGAESDIKDDISSNGNVTPFEKAGLFSTMTFWWLNPLMKKGKQKILEDEDIPLLRQADRARTWYLKFMEQLNKRKEGSSSDTPSILSIIFYCQRREFFISGLYALIKILTTTSSPLFLMAFIKIVEGKAAFKYEGYALTLALFIVKTLESLSERQWYFKTRMIGLQVRSLVSAAIYQKQLRLSNSVKMAHSPGEMVNYVTVDAYRIGEFPYWFHQMWTTSLQLCLSLLIVYFSVGLAIVSALIVLILSVLASSPLAKLQHEYQTKFMVAQNRRLKAISEALSNMKILKLYSWETNFKNVIEGLRADELKLISQVLSQKGYHLAVFWSSPILVSAVTFWTCYLLGFELSASNVFTFLATLRNVQEPIRLISDVFGAFIEGKVSLSRIVYFLDAPELEHRQTRKESIGVEFEHSILIRSSEISWDTSAKKATLRNINLVVKPGEKLAICGEVGSGKSTLLAAILGEVPRINGIVQVHGKIAYVSQSAWIQTGTIQENILFGSVMDHVRYQETLEKCSLLKDLEMLPFHDLTQIGERGVNLSGGQKQRIQLARALYQNADVYLLDDPFSAVDAHTATSLFNEYIIGALSEKTVLLVTHQVDFLPSFNSILLMSAGKILKAAPYKELLTSCQEFQDLVNAHNDTAGCERQVEYASKRKHKSSIEEIEKVKTEVPQKESSGDQLIKKEEKETGDTGFRLYIQYLKQSKGFLHFFSSIFFHVIFLVGQLIQSYWLAAKLQDYSVSRVKLFALTCGASKSIFDTLLNSLFRAPMLFYDSTPVGRVSTDMNIIDLEVAFKLGISVGSTLMTYSTLLVLVSITWPIVFLIIPTIYVTVLLQNYYFASAKELMRMNGTTKSALASHIAESIAGALTIRAFGEEDRFFSKNLDLIDANASADFSRFSANEWLIKRLEFLCAIVLSASALAISLIHFDASSSGFIGMTLSYGLSLNVFLAVSVQFQCMLENSMISVERIEQYMHIPSEAPEVIDENRPADNWPTAGKMEIHDLKVRYRPNAPLVLRGINCIIDGGYKIGIVGRTGSGKTTLISVLFRLVEPTEGRIIVDDYDICKIGLHDLRSCFGIIPQDPTLFNGSVRFNLDPLSEHTDYEIWEVLEKCQLRDAIQEKEEGPDFFVVQDGTNWSMGQRQLFCLGRALLKRSRILVLDEATASMDNATDYILQQTIRTEFADCTVITVAHRIPTVMDCTKVLAISDGKLVEYDEPMKLMNNEGSLFGQLVKEYWSRSANASVSSDD</sequence>
<feature type="transmembrane region" description="Helical" evidence="12">
    <location>
        <begin position="147"/>
        <end position="165"/>
    </location>
</feature>
<evidence type="ECO:0000256" key="5">
    <source>
        <dbReference type="ARBA" id="ARBA00022692"/>
    </source>
</evidence>
<dbReference type="FunFam" id="3.40.50.300:FF:000923">
    <property type="entry name" value="ABC transporter C family member 10"/>
    <property type="match status" value="1"/>
</dbReference>
<dbReference type="InterPro" id="IPR003439">
    <property type="entry name" value="ABC_transporter-like_ATP-bd"/>
</dbReference>
<accession>A0A251PAD0</accession>
<gene>
    <name evidence="15" type="ORF">PRUPE_5G112800</name>
</gene>
<keyword evidence="10 12" id="KW-0472">Membrane</keyword>
<dbReference type="InterPro" id="IPR017871">
    <property type="entry name" value="ABC_transporter-like_CS"/>
</dbReference>
<evidence type="ECO:0000313" key="15">
    <source>
        <dbReference type="EMBL" id="ONI07315.1"/>
    </source>
</evidence>
<evidence type="ECO:0000313" key="16">
    <source>
        <dbReference type="Proteomes" id="UP000006882"/>
    </source>
</evidence>
<dbReference type="InterPro" id="IPR056228">
    <property type="entry name" value="ABCC10-like_N"/>
</dbReference>
<dbReference type="PROSITE" id="PS50893">
    <property type="entry name" value="ABC_TRANSPORTER_2"/>
    <property type="match status" value="2"/>
</dbReference>
<feature type="transmembrane region" description="Helical" evidence="12">
    <location>
        <begin position="82"/>
        <end position="102"/>
    </location>
</feature>
<dbReference type="CDD" id="cd03244">
    <property type="entry name" value="ABCC_MRP_domain2"/>
    <property type="match status" value="1"/>
</dbReference>
<organism evidence="15 16">
    <name type="scientific">Prunus persica</name>
    <name type="common">Peach</name>
    <name type="synonym">Amygdalus persica</name>
    <dbReference type="NCBI Taxonomy" id="3760"/>
    <lineage>
        <taxon>Eukaryota</taxon>
        <taxon>Viridiplantae</taxon>
        <taxon>Streptophyta</taxon>
        <taxon>Embryophyta</taxon>
        <taxon>Tracheophyta</taxon>
        <taxon>Spermatophyta</taxon>
        <taxon>Magnoliopsida</taxon>
        <taxon>eudicotyledons</taxon>
        <taxon>Gunneridae</taxon>
        <taxon>Pentapetalae</taxon>
        <taxon>rosids</taxon>
        <taxon>fabids</taxon>
        <taxon>Rosales</taxon>
        <taxon>Rosaceae</taxon>
        <taxon>Amygdaloideae</taxon>
        <taxon>Amygdaleae</taxon>
        <taxon>Prunus</taxon>
    </lineage>
</organism>
<dbReference type="Pfam" id="PF00664">
    <property type="entry name" value="ABC_membrane"/>
    <property type="match status" value="2"/>
</dbReference>
<dbReference type="Gramene" id="ONI07315">
    <property type="protein sequence ID" value="ONI07315"/>
    <property type="gene ID" value="PRUPE_5G112800"/>
</dbReference>
<dbReference type="InterPro" id="IPR036640">
    <property type="entry name" value="ABC1_TM_sf"/>
</dbReference>
<evidence type="ECO:0000256" key="7">
    <source>
        <dbReference type="ARBA" id="ARBA00022840"/>
    </source>
</evidence>
<keyword evidence="16" id="KW-1185">Reference proteome</keyword>
<dbReference type="EC" id="7.6.2.2" evidence="3"/>
<feature type="domain" description="ABC transporter" evidence="13">
    <location>
        <begin position="1181"/>
        <end position="1413"/>
    </location>
</feature>
<evidence type="ECO:0000256" key="12">
    <source>
        <dbReference type="SAM" id="Phobius"/>
    </source>
</evidence>
<evidence type="ECO:0000259" key="14">
    <source>
        <dbReference type="PROSITE" id="PS50929"/>
    </source>
</evidence>
<keyword evidence="6" id="KW-0547">Nucleotide-binding</keyword>
<keyword evidence="4" id="KW-0813">Transport</keyword>
<feature type="transmembrane region" description="Helical" evidence="12">
    <location>
        <begin position="1114"/>
        <end position="1134"/>
    </location>
</feature>
<feature type="domain" description="ABC transporter" evidence="13">
    <location>
        <begin position="598"/>
        <end position="819"/>
    </location>
</feature>
<protein>
    <recommendedName>
        <fullName evidence="3">ABC-type xenobiotic transporter</fullName>
        <ecNumber evidence="3">7.6.2.2</ecNumber>
    </recommendedName>
</protein>
<dbReference type="InterPro" id="IPR044726">
    <property type="entry name" value="ABCC_6TM_D2"/>
</dbReference>
<feature type="transmembrane region" description="Helical" evidence="12">
    <location>
        <begin position="1088"/>
        <end position="1108"/>
    </location>
</feature>
<dbReference type="PANTHER" id="PTHR24223:SF263">
    <property type="entry name" value="ABC-TYPE XENOBIOTIC TRANSPORTER"/>
    <property type="match status" value="1"/>
</dbReference>
<dbReference type="PROSITE" id="PS50929">
    <property type="entry name" value="ABC_TM1F"/>
    <property type="match status" value="2"/>
</dbReference>
<dbReference type="EMBL" id="CM007655">
    <property type="protein sequence ID" value="ONI07315.1"/>
    <property type="molecule type" value="Genomic_DNA"/>
</dbReference>
<keyword evidence="7" id="KW-0067">ATP-binding</keyword>
<dbReference type="GO" id="GO:0016887">
    <property type="term" value="F:ATP hydrolysis activity"/>
    <property type="evidence" value="ECO:0007669"/>
    <property type="project" value="InterPro"/>
</dbReference>
<feature type="transmembrane region" description="Helical" evidence="12">
    <location>
        <begin position="888"/>
        <end position="913"/>
    </location>
</feature>
<reference evidence="15 16" key="1">
    <citation type="journal article" date="2013" name="Nat. Genet.">
        <title>The high-quality draft genome of peach (Prunus persica) identifies unique patterns of genetic diversity, domestication and genome evolution.</title>
        <authorList>
            <consortium name="International Peach Genome Initiative"/>
            <person name="Verde I."/>
            <person name="Abbott A.G."/>
            <person name="Scalabrin S."/>
            <person name="Jung S."/>
            <person name="Shu S."/>
            <person name="Marroni F."/>
            <person name="Zhebentyayeva T."/>
            <person name="Dettori M.T."/>
            <person name="Grimwood J."/>
            <person name="Cattonaro F."/>
            <person name="Zuccolo A."/>
            <person name="Rossini L."/>
            <person name="Jenkins J."/>
            <person name="Vendramin E."/>
            <person name="Meisel L.A."/>
            <person name="Decroocq V."/>
            <person name="Sosinski B."/>
            <person name="Prochnik S."/>
            <person name="Mitros T."/>
            <person name="Policriti A."/>
            <person name="Cipriani G."/>
            <person name="Dondini L."/>
            <person name="Ficklin S."/>
            <person name="Goodstein D.M."/>
            <person name="Xuan P."/>
            <person name="Del Fabbro C."/>
            <person name="Aramini V."/>
            <person name="Copetti D."/>
            <person name="Gonzalez S."/>
            <person name="Horner D.S."/>
            <person name="Falchi R."/>
            <person name="Lucas S."/>
            <person name="Mica E."/>
            <person name="Maldonado J."/>
            <person name="Lazzari B."/>
            <person name="Bielenberg D."/>
            <person name="Pirona R."/>
            <person name="Miculan M."/>
            <person name="Barakat A."/>
            <person name="Testolin R."/>
            <person name="Stella A."/>
            <person name="Tartarini S."/>
            <person name="Tonutti P."/>
            <person name="Arus P."/>
            <person name="Orellana A."/>
            <person name="Wells C."/>
            <person name="Main D."/>
            <person name="Vizzotto G."/>
            <person name="Silva H."/>
            <person name="Salamini F."/>
            <person name="Schmutz J."/>
            <person name="Morgante M."/>
            <person name="Rokhsar D.S."/>
        </authorList>
    </citation>
    <scope>NUCLEOTIDE SEQUENCE [LARGE SCALE GENOMIC DNA]</scope>
    <source>
        <strain evidence="16">cv. Nemared</strain>
    </source>
</reference>
<dbReference type="FunFam" id="1.20.1560.10:FF:000003">
    <property type="entry name" value="ABC transporter C family member 10"/>
    <property type="match status" value="1"/>
</dbReference>
<dbReference type="GO" id="GO:0005524">
    <property type="term" value="F:ATP binding"/>
    <property type="evidence" value="ECO:0007669"/>
    <property type="project" value="UniProtKB-KW"/>
</dbReference>
<dbReference type="InterPro" id="IPR050173">
    <property type="entry name" value="ABC_transporter_C-like"/>
</dbReference>
<dbReference type="InterPro" id="IPR003593">
    <property type="entry name" value="AAA+_ATPase"/>
</dbReference>
<feature type="domain" description="ABC transmembrane type-1" evidence="14">
    <location>
        <begin position="281"/>
        <end position="561"/>
    </location>
</feature>
<dbReference type="eggNOG" id="KOG0054">
    <property type="taxonomic scope" value="Eukaryota"/>
</dbReference>
<dbReference type="SUPFAM" id="SSF52540">
    <property type="entry name" value="P-loop containing nucleoside triphosphate hydrolases"/>
    <property type="match status" value="2"/>
</dbReference>
<dbReference type="PANTHER" id="PTHR24223">
    <property type="entry name" value="ATP-BINDING CASSETTE SUB-FAMILY C"/>
    <property type="match status" value="1"/>
</dbReference>
<dbReference type="SMART" id="SM00382">
    <property type="entry name" value="AAA"/>
    <property type="match status" value="2"/>
</dbReference>
<feature type="transmembrane region" description="Helical" evidence="12">
    <location>
        <begin position="411"/>
        <end position="433"/>
    </location>
</feature>
<keyword evidence="8" id="KW-1278">Translocase</keyword>
<dbReference type="SUPFAM" id="SSF90123">
    <property type="entry name" value="ABC transporter transmembrane region"/>
    <property type="match status" value="2"/>
</dbReference>
<dbReference type="GO" id="GO:0055085">
    <property type="term" value="P:transmembrane transport"/>
    <property type="evidence" value="ECO:0000318"/>
    <property type="project" value="GO_Central"/>
</dbReference>
<dbReference type="Proteomes" id="UP000006882">
    <property type="component" value="Chromosome G5"/>
</dbReference>
<comment type="catalytic activity">
    <reaction evidence="11">
        <text>ATP + H2O + xenobioticSide 1 = ADP + phosphate + xenobioticSide 2.</text>
        <dbReference type="EC" id="7.6.2.2"/>
    </reaction>
</comment>
<evidence type="ECO:0000259" key="13">
    <source>
        <dbReference type="PROSITE" id="PS50893"/>
    </source>
</evidence>
<dbReference type="GO" id="GO:0008559">
    <property type="term" value="F:ABC-type xenobiotic transporter activity"/>
    <property type="evidence" value="ECO:0007669"/>
    <property type="project" value="UniProtKB-EC"/>
</dbReference>
<evidence type="ECO:0000256" key="11">
    <source>
        <dbReference type="ARBA" id="ARBA00034018"/>
    </source>
</evidence>
<evidence type="ECO:0000256" key="8">
    <source>
        <dbReference type="ARBA" id="ARBA00022967"/>
    </source>
</evidence>
<dbReference type="PROSITE" id="PS00211">
    <property type="entry name" value="ABC_TRANSPORTER_1"/>
    <property type="match status" value="1"/>
</dbReference>
<comment type="subcellular location">
    <subcellularLocation>
        <location evidence="1">Membrane</location>
        <topology evidence="1">Multi-pass membrane protein</topology>
    </subcellularLocation>
</comment>
<evidence type="ECO:0000256" key="4">
    <source>
        <dbReference type="ARBA" id="ARBA00022448"/>
    </source>
</evidence>
<dbReference type="GO" id="GO:0016020">
    <property type="term" value="C:membrane"/>
    <property type="evidence" value="ECO:0007669"/>
    <property type="project" value="UniProtKB-SubCell"/>
</dbReference>
<dbReference type="Pfam" id="PF00005">
    <property type="entry name" value="ABC_tran"/>
    <property type="match status" value="2"/>
</dbReference>
<evidence type="ECO:0000256" key="1">
    <source>
        <dbReference type="ARBA" id="ARBA00004141"/>
    </source>
</evidence>
<evidence type="ECO:0000256" key="3">
    <source>
        <dbReference type="ARBA" id="ARBA00012191"/>
    </source>
</evidence>
<evidence type="ECO:0000256" key="2">
    <source>
        <dbReference type="ARBA" id="ARBA00009726"/>
    </source>
</evidence>
<keyword evidence="9 12" id="KW-1133">Transmembrane helix</keyword>
<proteinExistence type="inferred from homology"/>
<dbReference type="Pfam" id="PF24358">
    <property type="entry name" value="ABCC10_N"/>
    <property type="match status" value="1"/>
</dbReference>
<keyword evidence="5 12" id="KW-0812">Transmembrane</keyword>
<feature type="transmembrane region" description="Helical" evidence="12">
    <location>
        <begin position="1000"/>
        <end position="1019"/>
    </location>
</feature>
<dbReference type="CDD" id="cd18580">
    <property type="entry name" value="ABC_6TM_ABCC_D2"/>
    <property type="match status" value="1"/>
</dbReference>
<dbReference type="CDD" id="cd18579">
    <property type="entry name" value="ABC_6TM_ABCC_D1"/>
    <property type="match status" value="1"/>
</dbReference>
<feature type="domain" description="ABC transmembrane type-1" evidence="14">
    <location>
        <begin position="933"/>
        <end position="1142"/>
    </location>
</feature>
<dbReference type="FunFam" id="3.40.50.300:FF:000169">
    <property type="entry name" value="ABC transporter C family member 3"/>
    <property type="match status" value="1"/>
</dbReference>
<dbReference type="CDD" id="cd03250">
    <property type="entry name" value="ABCC_MRP_domain1"/>
    <property type="match status" value="1"/>
</dbReference>
<dbReference type="InterPro" id="IPR044746">
    <property type="entry name" value="ABCC_6TM_D1"/>
</dbReference>
<feature type="transmembrane region" description="Helical" evidence="12">
    <location>
        <begin position="48"/>
        <end position="70"/>
    </location>
</feature>